<dbReference type="InterPro" id="IPR035969">
    <property type="entry name" value="Rab-GAP_TBC_sf"/>
</dbReference>
<dbReference type="Proteomes" id="UP000095009">
    <property type="component" value="Unassembled WGS sequence"/>
</dbReference>
<reference evidence="5 6" key="1">
    <citation type="journal article" date="2016" name="Proc. Natl. Acad. Sci. U.S.A.">
        <title>Comparative genomics of biotechnologically important yeasts.</title>
        <authorList>
            <person name="Riley R."/>
            <person name="Haridas S."/>
            <person name="Wolfe K.H."/>
            <person name="Lopes M.R."/>
            <person name="Hittinger C.T."/>
            <person name="Goeker M."/>
            <person name="Salamov A.A."/>
            <person name="Wisecaver J.H."/>
            <person name="Long T.M."/>
            <person name="Calvey C.H."/>
            <person name="Aerts A.L."/>
            <person name="Barry K.W."/>
            <person name="Choi C."/>
            <person name="Clum A."/>
            <person name="Coughlan A.Y."/>
            <person name="Deshpande S."/>
            <person name="Douglass A.P."/>
            <person name="Hanson S.J."/>
            <person name="Klenk H.-P."/>
            <person name="LaButti K.M."/>
            <person name="Lapidus A."/>
            <person name="Lindquist E.A."/>
            <person name="Lipzen A.M."/>
            <person name="Meier-Kolthoff J.P."/>
            <person name="Ohm R.A."/>
            <person name="Otillar R.P."/>
            <person name="Pangilinan J.L."/>
            <person name="Peng Y."/>
            <person name="Rokas A."/>
            <person name="Rosa C.A."/>
            <person name="Scheuner C."/>
            <person name="Sibirny A.A."/>
            <person name="Slot J.C."/>
            <person name="Stielow J.B."/>
            <person name="Sun H."/>
            <person name="Kurtzman C.P."/>
            <person name="Blackwell M."/>
            <person name="Grigoriev I.V."/>
            <person name="Jeffries T.W."/>
        </authorList>
    </citation>
    <scope>NUCLEOTIDE SEQUENCE [LARGE SCALE GENOMIC DNA]</scope>
    <source>
        <strain evidence="5 6">DSM 6958</strain>
    </source>
</reference>
<dbReference type="GO" id="GO:0006888">
    <property type="term" value="P:endoplasmic reticulum to Golgi vesicle-mediated transport"/>
    <property type="evidence" value="ECO:0007669"/>
    <property type="project" value="TreeGrafter"/>
</dbReference>
<dbReference type="PANTHER" id="PTHR20913:SF7">
    <property type="entry name" value="RE60063P"/>
    <property type="match status" value="1"/>
</dbReference>
<dbReference type="PANTHER" id="PTHR20913">
    <property type="entry name" value="TBC1 DOMAIN FAMILY MEMBER 20/GTPASE"/>
    <property type="match status" value="1"/>
</dbReference>
<feature type="region of interest" description="Disordered" evidence="2">
    <location>
        <begin position="433"/>
        <end position="466"/>
    </location>
</feature>
<dbReference type="InterPro" id="IPR045913">
    <property type="entry name" value="TBC20/Gyp8-like"/>
</dbReference>
<accession>A0A1E3PSH1</accession>
<feature type="compositionally biased region" description="Polar residues" evidence="2">
    <location>
        <begin position="455"/>
        <end position="466"/>
    </location>
</feature>
<feature type="compositionally biased region" description="Polar residues" evidence="2">
    <location>
        <begin position="433"/>
        <end position="447"/>
    </location>
</feature>
<feature type="compositionally biased region" description="Low complexity" evidence="2">
    <location>
        <begin position="525"/>
        <end position="535"/>
    </location>
</feature>
<evidence type="ECO:0000256" key="1">
    <source>
        <dbReference type="ARBA" id="ARBA00022468"/>
    </source>
</evidence>
<dbReference type="SMART" id="SM00164">
    <property type="entry name" value="TBC"/>
    <property type="match status" value="1"/>
</dbReference>
<proteinExistence type="predicted"/>
<dbReference type="PROSITE" id="PS50086">
    <property type="entry name" value="TBC_RABGAP"/>
    <property type="match status" value="1"/>
</dbReference>
<feature type="domain" description="Rab-GAP TBC" evidence="4">
    <location>
        <begin position="94"/>
        <end position="293"/>
    </location>
</feature>
<dbReference type="EMBL" id="KV454406">
    <property type="protein sequence ID" value="ODQ68371.1"/>
    <property type="molecule type" value="Genomic_DNA"/>
</dbReference>
<dbReference type="Pfam" id="PF00566">
    <property type="entry name" value="RabGAP-TBC"/>
    <property type="match status" value="1"/>
</dbReference>
<dbReference type="Gene3D" id="1.10.472.80">
    <property type="entry name" value="Ypt/Rab-GAP domain of gyp1p, domain 3"/>
    <property type="match status" value="1"/>
</dbReference>
<dbReference type="GO" id="GO:0005096">
    <property type="term" value="F:GTPase activator activity"/>
    <property type="evidence" value="ECO:0007669"/>
    <property type="project" value="UniProtKB-KW"/>
</dbReference>
<evidence type="ECO:0000313" key="5">
    <source>
        <dbReference type="EMBL" id="ODQ68371.1"/>
    </source>
</evidence>
<keyword evidence="3" id="KW-1133">Transmembrane helix</keyword>
<keyword evidence="3" id="KW-0472">Membrane</keyword>
<evidence type="ECO:0000256" key="3">
    <source>
        <dbReference type="SAM" id="Phobius"/>
    </source>
</evidence>
<evidence type="ECO:0000313" key="6">
    <source>
        <dbReference type="Proteomes" id="UP000095009"/>
    </source>
</evidence>
<dbReference type="GO" id="GO:0005789">
    <property type="term" value="C:endoplasmic reticulum membrane"/>
    <property type="evidence" value="ECO:0007669"/>
    <property type="project" value="TreeGrafter"/>
</dbReference>
<dbReference type="SUPFAM" id="SSF47923">
    <property type="entry name" value="Ypt/Rab-GAP domain of gyp1p"/>
    <property type="match status" value="1"/>
</dbReference>
<sequence length="622" mass="70280">MNQNPDDAESLSESFVCSTITPGFGSSWIEMEPHDDNDNYDDNNDITSEVTKMNSINETITQKQSDTKLEQIVIAYKSQDVKALCVLAKSIGGLLSMEWRRKIWPILLGVNDFEAGLSENTDNSNSVDSIPLDISLLDEHVDENQVKLDVNRAFVFYPPVKKEDQDIVKLRKTELELLIVTVLRRNPQLRYYQGYHDIAQVIYLIYGVQDAIKILEFISLFYLRDFMMPTLTPSVDQLELIPALLELADHSLAQLLRETKPFFALSSILTIFSHDISSFDGICFIFDYVFACKNMLSPLFIYVSLIIYRRDDLLPLDASESDIIHSKLSHIPSPLSLSSLFEVTTMAESLIERISPSQLGEPWNTISPYSVLKTTAVLKPIGNQTSEIYEDDGGLLMNQSGYMDGSTLIINEHQAEINNENLSNSNASLNINDFSDSGSESPNTMSTAIEEHSNKPISPISSRGSTLSFDSTLHKPYLSREDIILLSQRQIEDIEIREQNIKEQQAHEFEIRLKAQGNKRAKKLTNSSTSSSSTNLGSKPEIGNNKLSFTSINSMMRHFFFGKNKFSLAYYTKQHLGILSRNGFFSTTVCIGLAGILTAWYCNNNRIDLSSEMKTMWKKFRI</sequence>
<dbReference type="OrthoDB" id="206700at2759"/>
<name>A0A1E3PSH1_9ASCO</name>
<evidence type="ECO:0000259" key="4">
    <source>
        <dbReference type="PROSITE" id="PS50086"/>
    </source>
</evidence>
<protein>
    <recommendedName>
        <fullName evidence="4">Rab-GAP TBC domain-containing protein</fullName>
    </recommendedName>
</protein>
<evidence type="ECO:0000256" key="2">
    <source>
        <dbReference type="SAM" id="MobiDB-lite"/>
    </source>
</evidence>
<dbReference type="AlphaFoldDB" id="A0A1E3PSH1"/>
<keyword evidence="6" id="KW-1185">Reference proteome</keyword>
<keyword evidence="1" id="KW-0343">GTPase activation</keyword>
<feature type="transmembrane region" description="Helical" evidence="3">
    <location>
        <begin position="583"/>
        <end position="603"/>
    </location>
</feature>
<organism evidence="5 6">
    <name type="scientific">Nadsonia fulvescens var. elongata DSM 6958</name>
    <dbReference type="NCBI Taxonomy" id="857566"/>
    <lineage>
        <taxon>Eukaryota</taxon>
        <taxon>Fungi</taxon>
        <taxon>Dikarya</taxon>
        <taxon>Ascomycota</taxon>
        <taxon>Saccharomycotina</taxon>
        <taxon>Dipodascomycetes</taxon>
        <taxon>Dipodascales</taxon>
        <taxon>Dipodascales incertae sedis</taxon>
        <taxon>Nadsonia</taxon>
    </lineage>
</organism>
<dbReference type="Gene3D" id="1.10.8.1310">
    <property type="match status" value="1"/>
</dbReference>
<keyword evidence="3" id="KW-0812">Transmembrane</keyword>
<gene>
    <name evidence="5" type="ORF">NADFUDRAFT_49016</name>
</gene>
<feature type="region of interest" description="Disordered" evidence="2">
    <location>
        <begin position="520"/>
        <end position="539"/>
    </location>
</feature>
<dbReference type="STRING" id="857566.A0A1E3PSH1"/>
<dbReference type="InterPro" id="IPR000195">
    <property type="entry name" value="Rab-GAP-TBC_dom"/>
</dbReference>